<dbReference type="EMBL" id="JBHSXM010000001">
    <property type="protein sequence ID" value="MFC6835864.1"/>
    <property type="molecule type" value="Genomic_DNA"/>
</dbReference>
<organism evidence="3 4">
    <name type="scientific">Halomarina ordinaria</name>
    <dbReference type="NCBI Taxonomy" id="3033939"/>
    <lineage>
        <taxon>Archaea</taxon>
        <taxon>Methanobacteriati</taxon>
        <taxon>Methanobacteriota</taxon>
        <taxon>Stenosarchaea group</taxon>
        <taxon>Halobacteria</taxon>
        <taxon>Halobacteriales</taxon>
        <taxon>Natronomonadaceae</taxon>
        <taxon>Halomarina</taxon>
    </lineage>
</organism>
<dbReference type="Pfam" id="PF26222">
    <property type="entry name" value="DUF8048"/>
    <property type="match status" value="1"/>
</dbReference>
<evidence type="ECO:0000256" key="1">
    <source>
        <dbReference type="SAM" id="MobiDB-lite"/>
    </source>
</evidence>
<evidence type="ECO:0000259" key="2">
    <source>
        <dbReference type="Pfam" id="PF26222"/>
    </source>
</evidence>
<keyword evidence="4" id="KW-1185">Reference proteome</keyword>
<dbReference type="InterPro" id="IPR058361">
    <property type="entry name" value="DUF8048"/>
</dbReference>
<accession>A0ABD5U5S6</accession>
<dbReference type="Proteomes" id="UP001596406">
    <property type="component" value="Unassembled WGS sequence"/>
</dbReference>
<proteinExistence type="predicted"/>
<feature type="domain" description="DUF8048" evidence="2">
    <location>
        <begin position="8"/>
        <end position="132"/>
    </location>
</feature>
<evidence type="ECO:0000313" key="4">
    <source>
        <dbReference type="Proteomes" id="UP001596406"/>
    </source>
</evidence>
<dbReference type="AlphaFoldDB" id="A0ABD5U5S6"/>
<feature type="region of interest" description="Disordered" evidence="1">
    <location>
        <begin position="103"/>
        <end position="133"/>
    </location>
</feature>
<dbReference type="RefSeq" id="WP_304447560.1">
    <property type="nucleotide sequence ID" value="NZ_JARRAH010000001.1"/>
</dbReference>
<sequence length="133" mass="15093">MERTLGAVFDEEVVSAAAAERGLDAAAVRRGLDAVQDAAERAVSVDGLVYEWRRAFRFDPLVERTPEAYYLRVERRVWDHFADRCGFDDATRAAVTTVHAVTAERRPDVAGRDDERRPDDEPSDHRPLVLVRR</sequence>
<comment type="caution">
    <text evidence="3">The sequence shown here is derived from an EMBL/GenBank/DDBJ whole genome shotgun (WGS) entry which is preliminary data.</text>
</comment>
<reference evidence="3 4" key="1">
    <citation type="journal article" date="2019" name="Int. J. Syst. Evol. Microbiol.">
        <title>The Global Catalogue of Microorganisms (GCM) 10K type strain sequencing project: providing services to taxonomists for standard genome sequencing and annotation.</title>
        <authorList>
            <consortium name="The Broad Institute Genomics Platform"/>
            <consortium name="The Broad Institute Genome Sequencing Center for Infectious Disease"/>
            <person name="Wu L."/>
            <person name="Ma J."/>
        </authorList>
    </citation>
    <scope>NUCLEOTIDE SEQUENCE [LARGE SCALE GENOMIC DNA]</scope>
    <source>
        <strain evidence="3 4">PSRA2</strain>
    </source>
</reference>
<protein>
    <recommendedName>
        <fullName evidence="2">DUF8048 domain-containing protein</fullName>
    </recommendedName>
</protein>
<name>A0ABD5U5S6_9EURY</name>
<evidence type="ECO:0000313" key="3">
    <source>
        <dbReference type="EMBL" id="MFC6835864.1"/>
    </source>
</evidence>
<feature type="compositionally biased region" description="Basic and acidic residues" evidence="1">
    <location>
        <begin position="103"/>
        <end position="127"/>
    </location>
</feature>
<gene>
    <name evidence="3" type="ORF">ACFQHK_05005</name>
</gene>